<dbReference type="Proteomes" id="UP000580043">
    <property type="component" value="Unassembled WGS sequence"/>
</dbReference>
<comment type="caution">
    <text evidence="3">The sequence shown here is derived from an EMBL/GenBank/DDBJ whole genome shotgun (WGS) entry which is preliminary data.</text>
</comment>
<sequence length="385" mass="42990">METGKLIDMVEVFEGLEDWRNAQQTRHPLSELLTVAVCAVLSGADDFEDISQWGRIKLPWLRGFLSLDYGIASPDTFERVFAVLDPKGFERAFREWVAGVIPALRHEQVIAIDGKTSRRTTSKAAAAPLHMVSAFAAEVGLVLGQVATDQKSNEITAIPQLLRTLDVAGCIVTIDAMGTQTAIADEIRERGADYVLCVKDNHPKLLDSILLAQAGVGGALQASSSWESHNTGHGREEWRRCWAFSADDRLYKGDQWRGLHSFALVERTRRIGDRTSVERRYYISSLAPDAEKFMRTVRSHWEVENRLHWCLDVQFGDDYARARTGHVAHNLALVRHIALNLIRLNTSVKTSIKTKRLLAATSDEFRAALLGLAVEPETDGDEEED</sequence>
<dbReference type="RefSeq" id="WP_169148693.1">
    <property type="nucleotide sequence ID" value="NZ_JABBGA010000076.1"/>
</dbReference>
<dbReference type="Pfam" id="PF01609">
    <property type="entry name" value="DDE_Tnp_1"/>
    <property type="match status" value="1"/>
</dbReference>
<dbReference type="NCBIfam" id="NF033564">
    <property type="entry name" value="transpos_ISAs1"/>
    <property type="match status" value="1"/>
</dbReference>
<name>A0A848GC97_9RHOO</name>
<dbReference type="InterPro" id="IPR047647">
    <property type="entry name" value="ISAs1_transpos"/>
</dbReference>
<dbReference type="PANTHER" id="PTHR30298">
    <property type="entry name" value="H REPEAT-ASSOCIATED PREDICTED TRANSPOSASE"/>
    <property type="match status" value="1"/>
</dbReference>
<gene>
    <name evidence="3" type="ORF">HHL15_26130</name>
</gene>
<dbReference type="GO" id="GO:0004803">
    <property type="term" value="F:transposase activity"/>
    <property type="evidence" value="ECO:0007669"/>
    <property type="project" value="InterPro"/>
</dbReference>
<dbReference type="GO" id="GO:0003677">
    <property type="term" value="F:DNA binding"/>
    <property type="evidence" value="ECO:0007669"/>
    <property type="project" value="InterPro"/>
</dbReference>
<dbReference type="InterPro" id="IPR032806">
    <property type="entry name" value="YbfD_N"/>
</dbReference>
<dbReference type="InterPro" id="IPR002559">
    <property type="entry name" value="Transposase_11"/>
</dbReference>
<evidence type="ECO:0000259" key="1">
    <source>
        <dbReference type="Pfam" id="PF01609"/>
    </source>
</evidence>
<dbReference type="Pfam" id="PF13808">
    <property type="entry name" value="DDE_Tnp_1_assoc"/>
    <property type="match status" value="1"/>
</dbReference>
<dbReference type="AlphaFoldDB" id="A0A848GC97"/>
<proteinExistence type="predicted"/>
<evidence type="ECO:0000313" key="3">
    <source>
        <dbReference type="EMBL" id="NML29219.1"/>
    </source>
</evidence>
<dbReference type="InterPro" id="IPR051698">
    <property type="entry name" value="Transposase_11-like"/>
</dbReference>
<evidence type="ECO:0000313" key="4">
    <source>
        <dbReference type="Proteomes" id="UP000580043"/>
    </source>
</evidence>
<keyword evidence="4" id="KW-1185">Reference proteome</keyword>
<protein>
    <submittedName>
        <fullName evidence="3">ISAs1 family transposase</fullName>
    </submittedName>
</protein>
<reference evidence="3 4" key="1">
    <citation type="submission" date="2020-04" db="EMBL/GenBank/DDBJ databases">
        <title>Zoogloea sp. G-4-1-14 isolated from soil.</title>
        <authorList>
            <person name="Dahal R.H."/>
        </authorList>
    </citation>
    <scope>NUCLEOTIDE SEQUENCE [LARGE SCALE GENOMIC DNA]</scope>
    <source>
        <strain evidence="3 4">G-4-1-14</strain>
    </source>
</reference>
<dbReference type="PANTHER" id="PTHR30298:SF0">
    <property type="entry name" value="PROTEIN YBFL-RELATED"/>
    <property type="match status" value="1"/>
</dbReference>
<evidence type="ECO:0000259" key="2">
    <source>
        <dbReference type="Pfam" id="PF13808"/>
    </source>
</evidence>
<accession>A0A848GC97</accession>
<dbReference type="EMBL" id="JABBGA010000076">
    <property type="protein sequence ID" value="NML29219.1"/>
    <property type="molecule type" value="Genomic_DNA"/>
</dbReference>
<dbReference type="GO" id="GO:0006313">
    <property type="term" value="P:DNA transposition"/>
    <property type="evidence" value="ECO:0007669"/>
    <property type="project" value="InterPro"/>
</dbReference>
<feature type="domain" description="H repeat-associated protein N-terminal" evidence="2">
    <location>
        <begin position="11"/>
        <end position="97"/>
    </location>
</feature>
<feature type="domain" description="Transposase IS4-like" evidence="1">
    <location>
        <begin position="107"/>
        <end position="341"/>
    </location>
</feature>
<organism evidence="3 4">
    <name type="scientific">Zoogloea dura</name>
    <dbReference type="NCBI Taxonomy" id="2728840"/>
    <lineage>
        <taxon>Bacteria</taxon>
        <taxon>Pseudomonadati</taxon>
        <taxon>Pseudomonadota</taxon>
        <taxon>Betaproteobacteria</taxon>
        <taxon>Rhodocyclales</taxon>
        <taxon>Zoogloeaceae</taxon>
        <taxon>Zoogloea</taxon>
    </lineage>
</organism>